<dbReference type="Proteomes" id="UP001597188">
    <property type="component" value="Unassembled WGS sequence"/>
</dbReference>
<evidence type="ECO:0000256" key="4">
    <source>
        <dbReference type="ARBA" id="ARBA00006247"/>
    </source>
</evidence>
<dbReference type="Gene3D" id="3.30.70.360">
    <property type="match status" value="1"/>
</dbReference>
<keyword evidence="17" id="KW-1185">Reference proteome</keyword>
<feature type="domain" description="Peptidase M20 dimerisation" evidence="15">
    <location>
        <begin position="173"/>
        <end position="280"/>
    </location>
</feature>
<evidence type="ECO:0000256" key="3">
    <source>
        <dbReference type="ARBA" id="ARBA00005130"/>
    </source>
</evidence>
<keyword evidence="9" id="KW-0378">Hydrolase</keyword>
<dbReference type="PROSITE" id="PS00758">
    <property type="entry name" value="ARGE_DAPE_CPG2_1"/>
    <property type="match status" value="1"/>
</dbReference>
<protein>
    <recommendedName>
        <fullName evidence="6">Probable succinyl-diaminopimelate desuccinylase</fullName>
        <ecNumber evidence="5">3.5.1.18</ecNumber>
    </recommendedName>
</protein>
<proteinExistence type="inferred from homology"/>
<dbReference type="InterPro" id="IPR010182">
    <property type="entry name" value="ArgE/DapE"/>
</dbReference>
<dbReference type="InterPro" id="IPR002933">
    <property type="entry name" value="Peptidase_M20"/>
</dbReference>
<evidence type="ECO:0000313" key="16">
    <source>
        <dbReference type="EMBL" id="MFD1419849.1"/>
    </source>
</evidence>
<evidence type="ECO:0000256" key="9">
    <source>
        <dbReference type="ARBA" id="ARBA00022801"/>
    </source>
</evidence>
<sequence length="382" mass="41292">MAVFSDQEKIKILADLIKIKSVNDDETEVAQYLQRLFADHGIQATLMPLSATRSNLVAEVGTTGPVLGISGHMDVVTPGDVAKWDSDPFTLTARDGKLYGRGATDMKSGLAAMVIAMIEIQAAGTLTTGRIRLMATVAEEVGETGSQEFYQQGTMDDVDALLIGEPSGYNIAYAHKGSVDIRITSQGQAAHSSMPEQGYNALDPLIEVLYQAKHAFQDSDRHSDLLGKLGFNNTIVQGGNQVNSIPAQAETEINIRTIPEFDNATAIALLQTLVDQQNAQGAQLEMTVFMSQSPVESPKDSPLSDLAAKLGEPYAGAPIPKVAIPAVTDASNLLKGKDHDFPFIMFGPGNMTPHQVNENVDRQMYLDFIKLYEQLFVSYLTV</sequence>
<evidence type="ECO:0000256" key="8">
    <source>
        <dbReference type="ARBA" id="ARBA00022723"/>
    </source>
</evidence>
<dbReference type="PANTHER" id="PTHR43808:SF8">
    <property type="entry name" value="PEPTIDASE M20 DIMERISATION DOMAIN-CONTAINING PROTEIN"/>
    <property type="match status" value="1"/>
</dbReference>
<dbReference type="NCBIfam" id="TIGR01910">
    <property type="entry name" value="DapE-ArgE"/>
    <property type="match status" value="1"/>
</dbReference>
<dbReference type="SUPFAM" id="SSF53187">
    <property type="entry name" value="Zn-dependent exopeptidases"/>
    <property type="match status" value="1"/>
</dbReference>
<dbReference type="EMBL" id="JBHTOJ010000007">
    <property type="protein sequence ID" value="MFD1419849.1"/>
    <property type="molecule type" value="Genomic_DNA"/>
</dbReference>
<accession>A0ABW4C0M3</accession>
<dbReference type="InterPro" id="IPR001261">
    <property type="entry name" value="ArgE/DapE_CS"/>
</dbReference>
<keyword evidence="7" id="KW-0028">Amino-acid biosynthesis</keyword>
<evidence type="ECO:0000256" key="13">
    <source>
        <dbReference type="ARBA" id="ARBA00023285"/>
    </source>
</evidence>
<dbReference type="PANTHER" id="PTHR43808">
    <property type="entry name" value="ACETYLORNITHINE DEACETYLASE"/>
    <property type="match status" value="1"/>
</dbReference>
<evidence type="ECO:0000256" key="6">
    <source>
        <dbReference type="ARBA" id="ARBA00016853"/>
    </source>
</evidence>
<comment type="cofactor">
    <cofactor evidence="1">
        <name>Co(2+)</name>
        <dbReference type="ChEBI" id="CHEBI:48828"/>
    </cofactor>
</comment>
<dbReference type="CDD" id="cd08659">
    <property type="entry name" value="M20_ArgE_DapE-like"/>
    <property type="match status" value="1"/>
</dbReference>
<dbReference type="InterPro" id="IPR036264">
    <property type="entry name" value="Bact_exopeptidase_dim_dom"/>
</dbReference>
<name>A0ABW4C0M3_9LACO</name>
<comment type="similarity">
    <text evidence="4">Belongs to the peptidase M20A family.</text>
</comment>
<evidence type="ECO:0000256" key="5">
    <source>
        <dbReference type="ARBA" id="ARBA00011921"/>
    </source>
</evidence>
<evidence type="ECO:0000256" key="2">
    <source>
        <dbReference type="ARBA" id="ARBA00001947"/>
    </source>
</evidence>
<evidence type="ECO:0000313" key="17">
    <source>
        <dbReference type="Proteomes" id="UP001597188"/>
    </source>
</evidence>
<keyword evidence="13" id="KW-0170">Cobalt</keyword>
<evidence type="ECO:0000256" key="1">
    <source>
        <dbReference type="ARBA" id="ARBA00001941"/>
    </source>
</evidence>
<evidence type="ECO:0000256" key="7">
    <source>
        <dbReference type="ARBA" id="ARBA00022605"/>
    </source>
</evidence>
<evidence type="ECO:0000256" key="11">
    <source>
        <dbReference type="ARBA" id="ARBA00022915"/>
    </source>
</evidence>
<dbReference type="InterPro" id="IPR050072">
    <property type="entry name" value="Peptidase_M20A"/>
</dbReference>
<comment type="catalytic activity">
    <reaction evidence="14">
        <text>N-succinyl-(2S,6S)-2,6-diaminopimelate + H2O = (2S,6S)-2,6-diaminopimelate + succinate</text>
        <dbReference type="Rhea" id="RHEA:22608"/>
        <dbReference type="ChEBI" id="CHEBI:15377"/>
        <dbReference type="ChEBI" id="CHEBI:30031"/>
        <dbReference type="ChEBI" id="CHEBI:57609"/>
        <dbReference type="ChEBI" id="CHEBI:58087"/>
        <dbReference type="EC" id="3.5.1.18"/>
    </reaction>
</comment>
<dbReference type="Pfam" id="PF01546">
    <property type="entry name" value="Peptidase_M20"/>
    <property type="match status" value="1"/>
</dbReference>
<dbReference type="Gene3D" id="3.40.630.10">
    <property type="entry name" value="Zn peptidases"/>
    <property type="match status" value="1"/>
</dbReference>
<comment type="cofactor">
    <cofactor evidence="2">
        <name>Zn(2+)</name>
        <dbReference type="ChEBI" id="CHEBI:29105"/>
    </cofactor>
</comment>
<keyword evidence="12" id="KW-0457">Lysine biosynthesis</keyword>
<keyword evidence="10" id="KW-0862">Zinc</keyword>
<evidence type="ECO:0000256" key="14">
    <source>
        <dbReference type="ARBA" id="ARBA00051301"/>
    </source>
</evidence>
<gene>
    <name evidence="16" type="ORF">ACFQ5L_02605</name>
</gene>
<reference evidence="17" key="1">
    <citation type="journal article" date="2019" name="Int. J. Syst. Evol. Microbiol.">
        <title>The Global Catalogue of Microorganisms (GCM) 10K type strain sequencing project: providing services to taxonomists for standard genome sequencing and annotation.</title>
        <authorList>
            <consortium name="The Broad Institute Genomics Platform"/>
            <consortium name="The Broad Institute Genome Sequencing Center for Infectious Disease"/>
            <person name="Wu L."/>
            <person name="Ma J."/>
        </authorList>
    </citation>
    <scope>NUCLEOTIDE SEQUENCE [LARGE SCALE GENOMIC DNA]</scope>
    <source>
        <strain evidence="17">CCM 8931</strain>
    </source>
</reference>
<dbReference type="EC" id="3.5.1.18" evidence="5"/>
<dbReference type="Pfam" id="PF07687">
    <property type="entry name" value="M20_dimer"/>
    <property type="match status" value="1"/>
</dbReference>
<dbReference type="SUPFAM" id="SSF55031">
    <property type="entry name" value="Bacterial exopeptidase dimerisation domain"/>
    <property type="match status" value="1"/>
</dbReference>
<dbReference type="RefSeq" id="WP_137634888.1">
    <property type="nucleotide sequence ID" value="NZ_BJDL01000014.1"/>
</dbReference>
<organism evidence="16 17">
    <name type="scientific">Lactiplantibacillus songbeiensis</name>
    <dbReference type="NCBI Taxonomy" id="2559920"/>
    <lineage>
        <taxon>Bacteria</taxon>
        <taxon>Bacillati</taxon>
        <taxon>Bacillota</taxon>
        <taxon>Bacilli</taxon>
        <taxon>Lactobacillales</taxon>
        <taxon>Lactobacillaceae</taxon>
        <taxon>Lactiplantibacillus</taxon>
    </lineage>
</organism>
<evidence type="ECO:0000259" key="15">
    <source>
        <dbReference type="Pfam" id="PF07687"/>
    </source>
</evidence>
<evidence type="ECO:0000256" key="12">
    <source>
        <dbReference type="ARBA" id="ARBA00023154"/>
    </source>
</evidence>
<evidence type="ECO:0000256" key="10">
    <source>
        <dbReference type="ARBA" id="ARBA00022833"/>
    </source>
</evidence>
<comment type="caution">
    <text evidence="16">The sequence shown here is derived from an EMBL/GenBank/DDBJ whole genome shotgun (WGS) entry which is preliminary data.</text>
</comment>
<dbReference type="NCBIfam" id="NF006365">
    <property type="entry name" value="PRK08588.1"/>
    <property type="match status" value="1"/>
</dbReference>
<dbReference type="InterPro" id="IPR011650">
    <property type="entry name" value="Peptidase_M20_dimer"/>
</dbReference>
<keyword evidence="11" id="KW-0220">Diaminopimelate biosynthesis</keyword>
<keyword evidence="8" id="KW-0479">Metal-binding</keyword>
<comment type="pathway">
    <text evidence="3">Amino-acid biosynthesis; L-lysine biosynthesis via DAP pathway; LL-2,6-diaminopimelate from (S)-tetrahydrodipicolinate (succinylase route): step 3/3.</text>
</comment>